<dbReference type="GO" id="GO:0046872">
    <property type="term" value="F:metal ion binding"/>
    <property type="evidence" value="ECO:0007669"/>
    <property type="project" value="InterPro"/>
</dbReference>
<keyword evidence="7" id="KW-1185">Reference proteome</keyword>
<dbReference type="PROSITE" id="PS51257">
    <property type="entry name" value="PROKAR_LIPOPROTEIN"/>
    <property type="match status" value="1"/>
</dbReference>
<evidence type="ECO:0000259" key="4">
    <source>
        <dbReference type="Pfam" id="PF00675"/>
    </source>
</evidence>
<dbReference type="InterPro" id="IPR007863">
    <property type="entry name" value="Peptidase_M16_C"/>
</dbReference>
<feature type="domain" description="Peptidase M16 N-terminal" evidence="4">
    <location>
        <begin position="67"/>
        <end position="202"/>
    </location>
</feature>
<dbReference type="InterPro" id="IPR011765">
    <property type="entry name" value="Pept_M16_N"/>
</dbReference>
<keyword evidence="6" id="KW-0378">Hydrolase</keyword>
<name>A0A7X6BM37_9CAUL</name>
<keyword evidence="6" id="KW-0645">Protease</keyword>
<keyword evidence="2" id="KW-0482">Metalloprotease</keyword>
<sequence>MKSRLFAAASISALLLGVAACATAPAADMSPDMAMNDDAPVASTAPDAIVVPPLGFRERTLPNGLKVYTARDTATSNVTVQVWYKVGAKDDPEGRSGFAHLFEHLMFKATRNLPQETFDRLTEDVGGSNNASTYLDLTNYYETVPAQHLERMLFAESERMGSLVVDETSFGSERDVVKEEFRLRVLSTPYGRFQRLHSQAFIYQDSPYRRPGIGSIADLDSATMDDVLRFHETFYRPDNAYLIVAGNFDQAQLDRWIDGYFGGIENPARPLPVNNVPESYGPAREATFYGPNVPLPMVQISWPTVPYNHPDRAALSVLDGILSTGESSRLYQALVYRQQIATTASSSTDQQQQVGVLNTFAIMSEGKTADEGLAALRAEVARIRDEPVTEAELAEAKTELVAGALRGLETIDGRAFQLGYTLIMTGDPTAADRDIPDIQRVTVADIQRVARQYLRDDRAIAMRYLQADDAHPASTVQEVFTAPVTLAELAPAGEPVTLLPEGQRAQLPEPGAAVEAATPQVAERRLANGMRVLVAPKPGLPLVSARLSFEAGTSDDAAGGKAGVANFTASLLTQGTNTRSAPEIATEIERLGANIGAGAGVDFTNVFASSPSNVFPQVMELLADVVRNPAFTAEDLEREQTQTLNGLRVQLSQPGPVAGIAATRAVYGNAPYGIPGSGTPSTIPTITRDDLVAFHGGMYQPSNATLVFSGDITPEAAYALAEQAFGNWQAGAARAPVADPAGPAVAPRVIVIDQPGAGQAAVYAAMRGIARTDEDYFPLVVANGVMGGGFSARLSQEIRIKRGLSYGAYSSLSAREDEGLLSASAQTRNDAVPQVADLILAEIARLSGSEATEAELAPRKATLIGAFGRSLETVDGLGGLVANLALYGLPLSDLASYDDDVNGVTPAQIRAAAAEHLPASNASLVIVGDASQFLEALRAKYPNVEVIPLSALNIDSAALR</sequence>
<reference evidence="6 7" key="1">
    <citation type="submission" date="2020-03" db="EMBL/GenBank/DDBJ databases">
        <title>Genomic Encyclopedia of Type Strains, Phase IV (KMG-IV): sequencing the most valuable type-strain genomes for metagenomic binning, comparative biology and taxonomic classification.</title>
        <authorList>
            <person name="Goeker M."/>
        </authorList>
    </citation>
    <scope>NUCLEOTIDE SEQUENCE [LARGE SCALE GENOMIC DNA]</scope>
    <source>
        <strain evidence="6 7">DSM 4736</strain>
    </source>
</reference>
<feature type="signal peptide" evidence="3">
    <location>
        <begin position="1"/>
        <end position="26"/>
    </location>
</feature>
<evidence type="ECO:0000313" key="7">
    <source>
        <dbReference type="Proteomes" id="UP000587415"/>
    </source>
</evidence>
<dbReference type="SUPFAM" id="SSF63411">
    <property type="entry name" value="LuxS/MPP-like metallohydrolase"/>
    <property type="match status" value="4"/>
</dbReference>
<evidence type="ECO:0000256" key="1">
    <source>
        <dbReference type="ARBA" id="ARBA00007261"/>
    </source>
</evidence>
<organism evidence="6 7">
    <name type="scientific">Brevundimonas alba</name>
    <dbReference type="NCBI Taxonomy" id="74314"/>
    <lineage>
        <taxon>Bacteria</taxon>
        <taxon>Pseudomonadati</taxon>
        <taxon>Pseudomonadota</taxon>
        <taxon>Alphaproteobacteria</taxon>
        <taxon>Caulobacterales</taxon>
        <taxon>Caulobacteraceae</taxon>
        <taxon>Brevundimonas</taxon>
    </lineage>
</organism>
<dbReference type="PANTHER" id="PTHR11851:SF49">
    <property type="entry name" value="MITOCHONDRIAL-PROCESSING PEPTIDASE SUBUNIT ALPHA"/>
    <property type="match status" value="1"/>
</dbReference>
<feature type="chain" id="PRO_5030552337" evidence="3">
    <location>
        <begin position="27"/>
        <end position="960"/>
    </location>
</feature>
<feature type="domain" description="Peptidase M16 C-terminal" evidence="5">
    <location>
        <begin position="222"/>
        <end position="400"/>
    </location>
</feature>
<keyword evidence="3" id="KW-0732">Signal</keyword>
<dbReference type="GO" id="GO:0008237">
    <property type="term" value="F:metallopeptidase activity"/>
    <property type="evidence" value="ECO:0007669"/>
    <property type="project" value="UniProtKB-KW"/>
</dbReference>
<dbReference type="EC" id="3.4.24.-" evidence="6"/>
<dbReference type="EMBL" id="JAATJM010000001">
    <property type="protein sequence ID" value="NJC40628.1"/>
    <property type="molecule type" value="Genomic_DNA"/>
</dbReference>
<dbReference type="InterPro" id="IPR050361">
    <property type="entry name" value="MPP/UQCRC_Complex"/>
</dbReference>
<evidence type="ECO:0000256" key="3">
    <source>
        <dbReference type="SAM" id="SignalP"/>
    </source>
</evidence>
<dbReference type="GO" id="GO:0006508">
    <property type="term" value="P:proteolysis"/>
    <property type="evidence" value="ECO:0007669"/>
    <property type="project" value="UniProtKB-KW"/>
</dbReference>
<protein>
    <submittedName>
        <fullName evidence="6">Zinc protease</fullName>
        <ecNumber evidence="6">3.4.24.-</ecNumber>
    </submittedName>
</protein>
<evidence type="ECO:0000256" key="2">
    <source>
        <dbReference type="ARBA" id="ARBA00023049"/>
    </source>
</evidence>
<dbReference type="AlphaFoldDB" id="A0A7X6BM37"/>
<proteinExistence type="inferred from homology"/>
<dbReference type="RefSeq" id="WP_168045491.1">
    <property type="nucleotide sequence ID" value="NZ_JAATJM010000001.1"/>
</dbReference>
<dbReference type="Pfam" id="PF00675">
    <property type="entry name" value="Peptidase_M16"/>
    <property type="match status" value="2"/>
</dbReference>
<comment type="caution">
    <text evidence="6">The sequence shown here is derived from an EMBL/GenBank/DDBJ whole genome shotgun (WGS) entry which is preliminary data.</text>
</comment>
<accession>A0A7X6BM37</accession>
<gene>
    <name evidence="6" type="ORF">GGQ87_000886</name>
</gene>
<feature type="domain" description="Peptidase M16 C-terminal" evidence="5">
    <location>
        <begin position="685"/>
        <end position="860"/>
    </location>
</feature>
<evidence type="ECO:0000313" key="6">
    <source>
        <dbReference type="EMBL" id="NJC40628.1"/>
    </source>
</evidence>
<evidence type="ECO:0000259" key="5">
    <source>
        <dbReference type="Pfam" id="PF05193"/>
    </source>
</evidence>
<comment type="similarity">
    <text evidence="1">Belongs to the peptidase M16 family.</text>
</comment>
<dbReference type="Gene3D" id="3.30.830.10">
    <property type="entry name" value="Metalloenzyme, LuxS/M16 peptidase-like"/>
    <property type="match status" value="4"/>
</dbReference>
<dbReference type="InterPro" id="IPR011249">
    <property type="entry name" value="Metalloenz_LuxS/M16"/>
</dbReference>
<feature type="domain" description="Peptidase M16 N-terminal" evidence="4">
    <location>
        <begin position="532"/>
        <end position="667"/>
    </location>
</feature>
<dbReference type="PANTHER" id="PTHR11851">
    <property type="entry name" value="METALLOPROTEASE"/>
    <property type="match status" value="1"/>
</dbReference>
<dbReference type="Proteomes" id="UP000587415">
    <property type="component" value="Unassembled WGS sequence"/>
</dbReference>
<dbReference type="Pfam" id="PF05193">
    <property type="entry name" value="Peptidase_M16_C"/>
    <property type="match status" value="2"/>
</dbReference>